<accession>A0A6J7BMV5</accession>
<dbReference type="GO" id="GO:0015093">
    <property type="term" value="F:ferrous iron transmembrane transporter activity"/>
    <property type="evidence" value="ECO:0007669"/>
    <property type="project" value="TreeGrafter"/>
</dbReference>
<dbReference type="Gene3D" id="1.20.1510.10">
    <property type="entry name" value="Cation efflux protein transmembrane domain"/>
    <property type="match status" value="1"/>
</dbReference>
<keyword evidence="4 7" id="KW-1133">Transmembrane helix</keyword>
<dbReference type="InterPro" id="IPR027469">
    <property type="entry name" value="Cation_efflux_TMD_sf"/>
</dbReference>
<dbReference type="EMBL" id="CAFBIZ010000009">
    <property type="protein sequence ID" value="CAB4846291.1"/>
    <property type="molecule type" value="Genomic_DNA"/>
</dbReference>
<dbReference type="EMBL" id="CAFBPU010000013">
    <property type="protein sequence ID" value="CAB5029358.1"/>
    <property type="molecule type" value="Genomic_DNA"/>
</dbReference>
<evidence type="ECO:0000256" key="5">
    <source>
        <dbReference type="ARBA" id="ARBA00023136"/>
    </source>
</evidence>
<evidence type="ECO:0000256" key="2">
    <source>
        <dbReference type="ARBA" id="ARBA00022448"/>
    </source>
</evidence>
<evidence type="ECO:0000313" key="10">
    <source>
        <dbReference type="EMBL" id="CAB4846291.1"/>
    </source>
</evidence>
<dbReference type="Gene3D" id="3.30.70.1350">
    <property type="entry name" value="Cation efflux protein, cytoplasmic domain"/>
    <property type="match status" value="1"/>
</dbReference>
<evidence type="ECO:0000259" key="8">
    <source>
        <dbReference type="Pfam" id="PF01545"/>
    </source>
</evidence>
<feature type="transmembrane region" description="Helical" evidence="7">
    <location>
        <begin position="189"/>
        <end position="207"/>
    </location>
</feature>
<dbReference type="InterPro" id="IPR027470">
    <property type="entry name" value="Cation_efflux_CTD"/>
</dbReference>
<dbReference type="EMBL" id="CAFBND010000059">
    <property type="protein sequence ID" value="CAB4947268.1"/>
    <property type="molecule type" value="Genomic_DNA"/>
</dbReference>
<reference evidence="10" key="1">
    <citation type="submission" date="2020-05" db="EMBL/GenBank/DDBJ databases">
        <authorList>
            <person name="Chiriac C."/>
            <person name="Salcher M."/>
            <person name="Ghai R."/>
            <person name="Kavagutti S V."/>
        </authorList>
    </citation>
    <scope>NUCLEOTIDE SEQUENCE</scope>
</reference>
<dbReference type="Pfam" id="PF16916">
    <property type="entry name" value="ZT_dimer"/>
    <property type="match status" value="1"/>
</dbReference>
<dbReference type="InterPro" id="IPR050291">
    <property type="entry name" value="CDF_Transporter"/>
</dbReference>
<dbReference type="PANTHER" id="PTHR43840:SF15">
    <property type="entry name" value="MITOCHONDRIAL METAL TRANSPORTER 1-RELATED"/>
    <property type="match status" value="1"/>
</dbReference>
<dbReference type="PANTHER" id="PTHR43840">
    <property type="entry name" value="MITOCHONDRIAL METAL TRANSPORTER 1-RELATED"/>
    <property type="match status" value="1"/>
</dbReference>
<evidence type="ECO:0000313" key="11">
    <source>
        <dbReference type="EMBL" id="CAB4947268.1"/>
    </source>
</evidence>
<feature type="domain" description="Cation efflux protein cytoplasmic" evidence="9">
    <location>
        <begin position="219"/>
        <end position="295"/>
    </location>
</feature>
<sequence length="322" mass="34182">MSGNTTRAPLPAHPKLAKYAWLSIAAALVTIALKSGAYLVTGSVGLLSDAAESVVNLVAAIIALIALTVAARPADEKHHYGHGKAEYFSAAIEGLMIFVAAAVILVTAIQRLIHPQALESLGIGLAISLVATAVNSAVGVLLIRVGRQHRSATLTADGKHLMTDVWTSVGVVVGVLLVAITGWLPLDAIVAIAVALNILVTGTRLVVSSTSSLLDAALSPKDVALVTEVLDRHRSDDVDFHGLQTRESGRTRFVTFHVLVPGAWPVQRAHDLVEMIEAQVREVLEGSYVTTHIEPREDERSYEDFTFDGIATPDPKPRDPAT</sequence>
<dbReference type="AlphaFoldDB" id="A0A6J7BMV5"/>
<name>A0A6J7BMV5_9ZZZZ</name>
<dbReference type="GO" id="GO:0015341">
    <property type="term" value="F:zinc efflux antiporter activity"/>
    <property type="evidence" value="ECO:0007669"/>
    <property type="project" value="TreeGrafter"/>
</dbReference>
<feature type="domain" description="Cation efflux protein transmembrane" evidence="8">
    <location>
        <begin position="21"/>
        <end position="214"/>
    </location>
</feature>
<evidence type="ECO:0000259" key="9">
    <source>
        <dbReference type="Pfam" id="PF16916"/>
    </source>
</evidence>
<evidence type="ECO:0000256" key="6">
    <source>
        <dbReference type="SAM" id="MobiDB-lite"/>
    </source>
</evidence>
<protein>
    <submittedName>
        <fullName evidence="10">Unannotated protein</fullName>
    </submittedName>
</protein>
<keyword evidence="5 7" id="KW-0472">Membrane</keyword>
<organism evidence="10">
    <name type="scientific">freshwater metagenome</name>
    <dbReference type="NCBI Taxonomy" id="449393"/>
    <lineage>
        <taxon>unclassified sequences</taxon>
        <taxon>metagenomes</taxon>
        <taxon>ecological metagenomes</taxon>
    </lineage>
</organism>
<keyword evidence="3 7" id="KW-0812">Transmembrane</keyword>
<feature type="region of interest" description="Disordered" evidence="6">
    <location>
        <begin position="299"/>
        <end position="322"/>
    </location>
</feature>
<dbReference type="SUPFAM" id="SSF161111">
    <property type="entry name" value="Cation efflux protein transmembrane domain-like"/>
    <property type="match status" value="1"/>
</dbReference>
<dbReference type="InterPro" id="IPR058533">
    <property type="entry name" value="Cation_efflux_TM"/>
</dbReference>
<feature type="transmembrane region" description="Helical" evidence="7">
    <location>
        <begin position="121"/>
        <end position="143"/>
    </location>
</feature>
<dbReference type="GO" id="GO:0015086">
    <property type="term" value="F:cadmium ion transmembrane transporter activity"/>
    <property type="evidence" value="ECO:0007669"/>
    <property type="project" value="TreeGrafter"/>
</dbReference>
<evidence type="ECO:0000256" key="4">
    <source>
        <dbReference type="ARBA" id="ARBA00022989"/>
    </source>
</evidence>
<dbReference type="InterPro" id="IPR002524">
    <property type="entry name" value="Cation_efflux"/>
</dbReference>
<evidence type="ECO:0000256" key="7">
    <source>
        <dbReference type="SAM" id="Phobius"/>
    </source>
</evidence>
<feature type="transmembrane region" description="Helical" evidence="7">
    <location>
        <begin position="87"/>
        <end position="109"/>
    </location>
</feature>
<proteinExistence type="predicted"/>
<evidence type="ECO:0000313" key="12">
    <source>
        <dbReference type="EMBL" id="CAB5029358.1"/>
    </source>
</evidence>
<evidence type="ECO:0000256" key="3">
    <source>
        <dbReference type="ARBA" id="ARBA00022692"/>
    </source>
</evidence>
<dbReference type="Pfam" id="PF01545">
    <property type="entry name" value="Cation_efflux"/>
    <property type="match status" value="1"/>
</dbReference>
<evidence type="ECO:0000256" key="1">
    <source>
        <dbReference type="ARBA" id="ARBA00004141"/>
    </source>
</evidence>
<feature type="transmembrane region" description="Helical" evidence="7">
    <location>
        <begin position="53"/>
        <end position="75"/>
    </location>
</feature>
<dbReference type="GO" id="GO:0005886">
    <property type="term" value="C:plasma membrane"/>
    <property type="evidence" value="ECO:0007669"/>
    <property type="project" value="TreeGrafter"/>
</dbReference>
<dbReference type="SUPFAM" id="SSF160240">
    <property type="entry name" value="Cation efflux protein cytoplasmic domain-like"/>
    <property type="match status" value="1"/>
</dbReference>
<feature type="transmembrane region" description="Helical" evidence="7">
    <location>
        <begin position="164"/>
        <end position="183"/>
    </location>
</feature>
<keyword evidence="2" id="KW-0813">Transport</keyword>
<dbReference type="NCBIfam" id="TIGR01297">
    <property type="entry name" value="CDF"/>
    <property type="match status" value="1"/>
</dbReference>
<dbReference type="GO" id="GO:0006882">
    <property type="term" value="P:intracellular zinc ion homeostasis"/>
    <property type="evidence" value="ECO:0007669"/>
    <property type="project" value="TreeGrafter"/>
</dbReference>
<dbReference type="InterPro" id="IPR036837">
    <property type="entry name" value="Cation_efflux_CTD_sf"/>
</dbReference>
<gene>
    <name evidence="10" type="ORF">UFOPK3268_00144</name>
    <name evidence="11" type="ORF">UFOPK3752_01435</name>
    <name evidence="12" type="ORF">UFOPK4150_00802</name>
</gene>
<comment type="subcellular location">
    <subcellularLocation>
        <location evidence="1">Membrane</location>
        <topology evidence="1">Multi-pass membrane protein</topology>
    </subcellularLocation>
</comment>
<feature type="transmembrane region" description="Helical" evidence="7">
    <location>
        <begin position="20"/>
        <end position="41"/>
    </location>
</feature>